<evidence type="ECO:0000256" key="2">
    <source>
        <dbReference type="ARBA" id="ARBA00022692"/>
    </source>
</evidence>
<accession>A0A2M7DMQ8</accession>
<dbReference type="PANTHER" id="PTHR37422:SF13">
    <property type="entry name" value="LIPOPOLYSACCHARIDE BIOSYNTHESIS PROTEIN PA4999-RELATED"/>
    <property type="match status" value="1"/>
</dbReference>
<sequence length="473" mass="54305">MSKCLHRNNICYGLTLDSGSGAGMAIMNMKKIRKIIEYGLYLLVFLLPWQTRWIIKAGMINGGYSEYGTISLYGTDILLIILLIFNFIYNKKNNWKLKIENWELKYWWLIAGLELMIFISIFFAADKVTAVYAYLRFLLAIGLFWLIVSVNFNKIKLLAGLLVGILIQAILGISQFISQSSFGSKWLGMALHNSSDLGVSVIEVVKIGAWPERWLRAYGGLDHPNMLGGILAISLIILIWQYASFRLETNNIKLNNKLLFIFYFLFFIFILALFFTFSRGSWIGLLAGISTMLGIFIKNHDFKKQKIILEIILLSGIMIFILYNIYGDLVSTRFFPETRLEAKSLTERATLNEYARGLIKNHWLFGAGIGNFTQTMQKDIIAGQPSYYYQPAHNTFLLVGAETGPIGLLFFISLPVYFFIKGLRKNNFFIPSILLSLIVMMTADHWWWSLHFGILFFWLAMGLMVREIKEDII</sequence>
<gene>
    <name evidence="7" type="ORF">COS18_03380</name>
</gene>
<evidence type="ECO:0000256" key="5">
    <source>
        <dbReference type="SAM" id="Phobius"/>
    </source>
</evidence>
<dbReference type="Proteomes" id="UP000228896">
    <property type="component" value="Unassembled WGS sequence"/>
</dbReference>
<evidence type="ECO:0000313" key="8">
    <source>
        <dbReference type="Proteomes" id="UP000228896"/>
    </source>
</evidence>
<feature type="transmembrane region" description="Helical" evidence="5">
    <location>
        <begin position="257"/>
        <end position="276"/>
    </location>
</feature>
<evidence type="ECO:0000256" key="1">
    <source>
        <dbReference type="ARBA" id="ARBA00004141"/>
    </source>
</evidence>
<feature type="transmembrane region" description="Helical" evidence="5">
    <location>
        <begin position="67"/>
        <end position="85"/>
    </location>
</feature>
<feature type="transmembrane region" description="Helical" evidence="5">
    <location>
        <begin position="282"/>
        <end position="300"/>
    </location>
</feature>
<protein>
    <recommendedName>
        <fullName evidence="6">O-antigen ligase-related domain-containing protein</fullName>
    </recommendedName>
</protein>
<feature type="transmembrane region" description="Helical" evidence="5">
    <location>
        <begin position="427"/>
        <end position="443"/>
    </location>
</feature>
<comment type="caution">
    <text evidence="7">The sequence shown here is derived from an EMBL/GenBank/DDBJ whole genome shotgun (WGS) entry which is preliminary data.</text>
</comment>
<dbReference type="GO" id="GO:0016020">
    <property type="term" value="C:membrane"/>
    <property type="evidence" value="ECO:0007669"/>
    <property type="project" value="UniProtKB-SubCell"/>
</dbReference>
<dbReference type="InterPro" id="IPR051533">
    <property type="entry name" value="WaaL-like"/>
</dbReference>
<dbReference type="AlphaFoldDB" id="A0A2M7DMQ8"/>
<feature type="transmembrane region" description="Helical" evidence="5">
    <location>
        <begin position="106"/>
        <end position="125"/>
    </location>
</feature>
<feature type="transmembrane region" description="Helical" evidence="5">
    <location>
        <begin position="157"/>
        <end position="177"/>
    </location>
</feature>
<feature type="transmembrane region" description="Helical" evidence="5">
    <location>
        <begin position="226"/>
        <end position="245"/>
    </location>
</feature>
<dbReference type="Pfam" id="PF04932">
    <property type="entry name" value="Wzy_C"/>
    <property type="match status" value="1"/>
</dbReference>
<feature type="transmembrane region" description="Helical" evidence="5">
    <location>
        <begin position="307"/>
        <end position="326"/>
    </location>
</feature>
<organism evidence="7 8">
    <name type="scientific">Candidatus Falkowbacteria bacterium CG02_land_8_20_14_3_00_36_14</name>
    <dbReference type="NCBI Taxonomy" id="1974560"/>
    <lineage>
        <taxon>Bacteria</taxon>
        <taxon>Candidatus Falkowiibacteriota</taxon>
    </lineage>
</organism>
<reference evidence="8" key="1">
    <citation type="submission" date="2017-09" db="EMBL/GenBank/DDBJ databases">
        <title>Depth-based differentiation of microbial function through sediment-hosted aquifers and enrichment of novel symbionts in the deep terrestrial subsurface.</title>
        <authorList>
            <person name="Probst A.J."/>
            <person name="Ladd B."/>
            <person name="Jarett J.K."/>
            <person name="Geller-Mcgrath D.E."/>
            <person name="Sieber C.M.K."/>
            <person name="Emerson J.B."/>
            <person name="Anantharaman K."/>
            <person name="Thomas B.C."/>
            <person name="Malmstrom R."/>
            <person name="Stieglmeier M."/>
            <person name="Klingl A."/>
            <person name="Woyke T."/>
            <person name="Ryan C.M."/>
            <person name="Banfield J.F."/>
        </authorList>
    </citation>
    <scope>NUCLEOTIDE SEQUENCE [LARGE SCALE GENOMIC DNA]</scope>
</reference>
<dbReference type="PANTHER" id="PTHR37422">
    <property type="entry name" value="TEICHURONIC ACID BIOSYNTHESIS PROTEIN TUAE"/>
    <property type="match status" value="1"/>
</dbReference>
<name>A0A2M7DMQ8_9BACT</name>
<evidence type="ECO:0000256" key="4">
    <source>
        <dbReference type="ARBA" id="ARBA00023136"/>
    </source>
</evidence>
<dbReference type="EMBL" id="PETS01000086">
    <property type="protein sequence ID" value="PIV51046.1"/>
    <property type="molecule type" value="Genomic_DNA"/>
</dbReference>
<evidence type="ECO:0000313" key="7">
    <source>
        <dbReference type="EMBL" id="PIV51046.1"/>
    </source>
</evidence>
<comment type="subcellular location">
    <subcellularLocation>
        <location evidence="1">Membrane</location>
        <topology evidence="1">Multi-pass membrane protein</topology>
    </subcellularLocation>
</comment>
<keyword evidence="2 5" id="KW-0812">Transmembrane</keyword>
<dbReference type="InterPro" id="IPR007016">
    <property type="entry name" value="O-antigen_ligase-rel_domated"/>
</dbReference>
<keyword evidence="3 5" id="KW-1133">Transmembrane helix</keyword>
<keyword evidence="4 5" id="KW-0472">Membrane</keyword>
<feature type="domain" description="O-antigen ligase-related" evidence="6">
    <location>
        <begin position="264"/>
        <end position="412"/>
    </location>
</feature>
<feature type="transmembrane region" description="Helical" evidence="5">
    <location>
        <begin position="131"/>
        <end position="150"/>
    </location>
</feature>
<feature type="transmembrane region" description="Helical" evidence="5">
    <location>
        <begin position="396"/>
        <end position="420"/>
    </location>
</feature>
<feature type="transmembrane region" description="Helical" evidence="5">
    <location>
        <begin position="35"/>
        <end position="55"/>
    </location>
</feature>
<evidence type="ECO:0000259" key="6">
    <source>
        <dbReference type="Pfam" id="PF04932"/>
    </source>
</evidence>
<evidence type="ECO:0000256" key="3">
    <source>
        <dbReference type="ARBA" id="ARBA00022989"/>
    </source>
</evidence>
<feature type="transmembrane region" description="Helical" evidence="5">
    <location>
        <begin position="449"/>
        <end position="465"/>
    </location>
</feature>
<proteinExistence type="predicted"/>